<dbReference type="AlphaFoldDB" id="A0A812A132"/>
<feature type="compositionally biased region" description="Polar residues" evidence="1">
    <location>
        <begin position="148"/>
        <end position="158"/>
    </location>
</feature>
<sequence length="258" mass="26548">MEQQEFAGSKASPKALHRHLGTCSSLAAAESGDPPWAPVTGSAQSVPVHICLLRVRSERLGEPARPPSRGHRVSNKGRGPGPWSPPSTRTGCPSGWGESPGSSRPTDPLCRPHQLHPSHVPAVASHDLGSQPGGTRSCWEEFARSVPPRSSSPDASSELLTGRCAVATVSVACGEAPGAAPRVPHLVSPRASPGFPPSCSCQGPGLLLLPPATPLLVRPLPAAQGGGLVDPLNLGSAQREASGCCPRRRQGHSTHSAS</sequence>
<feature type="region of interest" description="Disordered" evidence="1">
    <location>
        <begin position="57"/>
        <end position="158"/>
    </location>
</feature>
<organism evidence="2 3">
    <name type="scientific">Nyctereutes procyonoides</name>
    <name type="common">Raccoon dog</name>
    <name type="synonym">Canis procyonoides</name>
    <dbReference type="NCBI Taxonomy" id="34880"/>
    <lineage>
        <taxon>Eukaryota</taxon>
        <taxon>Metazoa</taxon>
        <taxon>Chordata</taxon>
        <taxon>Craniata</taxon>
        <taxon>Vertebrata</taxon>
        <taxon>Euteleostomi</taxon>
        <taxon>Mammalia</taxon>
        <taxon>Eutheria</taxon>
        <taxon>Laurasiatheria</taxon>
        <taxon>Carnivora</taxon>
        <taxon>Caniformia</taxon>
        <taxon>Canidae</taxon>
        <taxon>Nyctereutes</taxon>
    </lineage>
</organism>
<gene>
    <name evidence="2" type="ORF">NYPRO_LOCUS26838</name>
</gene>
<proteinExistence type="predicted"/>
<evidence type="ECO:0000313" key="3">
    <source>
        <dbReference type="Proteomes" id="UP000645828"/>
    </source>
</evidence>
<protein>
    <submittedName>
        <fullName evidence="2">(raccoon dog) hypothetical protein</fullName>
    </submittedName>
</protein>
<evidence type="ECO:0000313" key="2">
    <source>
        <dbReference type="EMBL" id="CAD7694046.1"/>
    </source>
</evidence>
<comment type="caution">
    <text evidence="2">The sequence shown here is derived from an EMBL/GenBank/DDBJ whole genome shotgun (WGS) entry which is preliminary data.</text>
</comment>
<dbReference type="Proteomes" id="UP000645828">
    <property type="component" value="Unassembled WGS sequence"/>
</dbReference>
<evidence type="ECO:0000256" key="1">
    <source>
        <dbReference type="SAM" id="MobiDB-lite"/>
    </source>
</evidence>
<accession>A0A812A132</accession>
<reference evidence="2" key="1">
    <citation type="submission" date="2020-12" db="EMBL/GenBank/DDBJ databases">
        <authorList>
            <consortium name="Molecular Ecology Group"/>
        </authorList>
    </citation>
    <scope>NUCLEOTIDE SEQUENCE</scope>
    <source>
        <strain evidence="2">TBG_1078</strain>
    </source>
</reference>
<feature type="region of interest" description="Disordered" evidence="1">
    <location>
        <begin position="238"/>
        <end position="258"/>
    </location>
</feature>
<name>A0A812A132_NYCPR</name>
<dbReference type="EMBL" id="CAJHUB010000788">
    <property type="protein sequence ID" value="CAD7694046.1"/>
    <property type="molecule type" value="Genomic_DNA"/>
</dbReference>
<keyword evidence="3" id="KW-1185">Reference proteome</keyword>